<organism evidence="3 4">
    <name type="scientific">Aspergillus calidoustus</name>
    <dbReference type="NCBI Taxonomy" id="454130"/>
    <lineage>
        <taxon>Eukaryota</taxon>
        <taxon>Fungi</taxon>
        <taxon>Dikarya</taxon>
        <taxon>Ascomycota</taxon>
        <taxon>Pezizomycotina</taxon>
        <taxon>Eurotiomycetes</taxon>
        <taxon>Eurotiomycetidae</taxon>
        <taxon>Eurotiales</taxon>
        <taxon>Aspergillaceae</taxon>
        <taxon>Aspergillus</taxon>
        <taxon>Aspergillus subgen. Nidulantes</taxon>
    </lineage>
</organism>
<dbReference type="Pfam" id="PF01636">
    <property type="entry name" value="APH"/>
    <property type="match status" value="1"/>
</dbReference>
<name>A0A0U5G9H3_ASPCI</name>
<feature type="region of interest" description="Disordered" evidence="1">
    <location>
        <begin position="265"/>
        <end position="293"/>
    </location>
</feature>
<dbReference type="InterPro" id="IPR002575">
    <property type="entry name" value="Aminoglycoside_PTrfase"/>
</dbReference>
<accession>A0A0U5G9H3</accession>
<reference evidence="4" key="1">
    <citation type="journal article" date="2016" name="Genome Announc.">
        <title>Draft genome sequences of fungus Aspergillus calidoustus.</title>
        <authorList>
            <person name="Horn F."/>
            <person name="Linde J."/>
            <person name="Mattern D.J."/>
            <person name="Walther G."/>
            <person name="Guthke R."/>
            <person name="Scherlach K."/>
            <person name="Martin K."/>
            <person name="Brakhage A.A."/>
            <person name="Petzke L."/>
            <person name="Valiante V."/>
        </authorList>
    </citation>
    <scope>NUCLEOTIDE SEQUENCE [LARGE SCALE GENOMIC DNA]</scope>
    <source>
        <strain evidence="4">SF006504</strain>
    </source>
</reference>
<gene>
    <name evidence="3" type="ORF">ASPCAL10738</name>
</gene>
<evidence type="ECO:0000313" key="4">
    <source>
        <dbReference type="Proteomes" id="UP000054771"/>
    </source>
</evidence>
<dbReference type="InterPro" id="IPR011009">
    <property type="entry name" value="Kinase-like_dom_sf"/>
</dbReference>
<dbReference type="EMBL" id="CDMC01000009">
    <property type="protein sequence ID" value="CEL07581.1"/>
    <property type="molecule type" value="Genomic_DNA"/>
</dbReference>
<evidence type="ECO:0000259" key="2">
    <source>
        <dbReference type="Pfam" id="PF01636"/>
    </source>
</evidence>
<dbReference type="OMA" id="WPEYWEF"/>
<dbReference type="OrthoDB" id="8300194at2759"/>
<dbReference type="STRING" id="454130.A0A0U5G9H3"/>
<dbReference type="AlphaFoldDB" id="A0A0U5G9H3"/>
<protein>
    <recommendedName>
        <fullName evidence="2">Aminoglycoside phosphotransferase domain-containing protein</fullName>
    </recommendedName>
</protein>
<proteinExistence type="predicted"/>
<sequence>MSTFSIDASSLASRFLEDLPAILTAARHSEIWGVDLENGEPQILEKILRKFLDKNSILPSLQLPRAKASLIAALRWRRYKQPRALLQEAESLLPRLEICRITECEGRSVLWVSLDEMVIKGHAHIYQNLETSNGILKLGLAVLELISSRLIHLDTSIGGSWATCVLDFKIHAPNQSQGERRPSQKKLIGALEELTTSIRNYYPEIFHDVFIIHPSAEYLATLDIPERLLENTILLENPADLARILGPQVPTYYGGSGKPLAESDCLSSGTKTYPASDIETSAQKAETPDSKPKEATLEGEVIAASTTNSGTELSVAVELEHQEPRLIYSETIGPPSVVFDPDDLQTADDVCPGKMGARLVFADSDTVVKFGHGVRLAEAEALHLVSTRMSIAVPKLISAYVLDGVGYIAMSYEMGEPFEHYWDRASEKEQNRILQQLHGYVSQLREIEGDSIGGIGGEPCRDGIFEAGYGDHTQYSYGPYPSEESFNEGLVQALRDRLPQQVLQGESDKESVFFTAEYFLYQMVRGLKNHRIVLTHGDLHPGNLVVRADGTVVLLDWGLAGFWPEYWEFYRALFTASWRISWERMVEKFVPPYDVEYSVINKVFAAVWN</sequence>
<keyword evidence="4" id="KW-1185">Reference proteome</keyword>
<dbReference type="Proteomes" id="UP000054771">
    <property type="component" value="Unassembled WGS sequence"/>
</dbReference>
<feature type="compositionally biased region" description="Polar residues" evidence="1">
    <location>
        <begin position="265"/>
        <end position="284"/>
    </location>
</feature>
<evidence type="ECO:0000313" key="3">
    <source>
        <dbReference type="EMBL" id="CEL07581.1"/>
    </source>
</evidence>
<dbReference type="PANTHER" id="PTHR21310:SF58">
    <property type="entry name" value="AMINOGLYCOSIDE PHOSPHOTRANSFERASE DOMAIN-CONTAINING PROTEIN"/>
    <property type="match status" value="1"/>
</dbReference>
<dbReference type="PANTHER" id="PTHR21310">
    <property type="entry name" value="AMINOGLYCOSIDE PHOSPHOTRANSFERASE-RELATED-RELATED"/>
    <property type="match status" value="1"/>
</dbReference>
<dbReference type="Gene3D" id="3.40.525.10">
    <property type="entry name" value="CRAL-TRIO lipid binding domain"/>
    <property type="match status" value="1"/>
</dbReference>
<dbReference type="SUPFAM" id="SSF56112">
    <property type="entry name" value="Protein kinase-like (PK-like)"/>
    <property type="match status" value="1"/>
</dbReference>
<evidence type="ECO:0000256" key="1">
    <source>
        <dbReference type="SAM" id="MobiDB-lite"/>
    </source>
</evidence>
<dbReference type="Gene3D" id="3.90.1200.10">
    <property type="match status" value="1"/>
</dbReference>
<dbReference type="InterPro" id="IPR036865">
    <property type="entry name" value="CRAL-TRIO_dom_sf"/>
</dbReference>
<dbReference type="InterPro" id="IPR051678">
    <property type="entry name" value="AGP_Transferase"/>
</dbReference>
<feature type="domain" description="Aminoglycoside phosphotransferase" evidence="2">
    <location>
        <begin position="376"/>
        <end position="579"/>
    </location>
</feature>